<name>E4RQL1_LEAB4</name>
<reference evidence="2 3" key="2">
    <citation type="journal article" date="2011" name="Stand. Genomic Sci.">
        <title>Complete genome sequence of Leadbetterella byssophila type strain (4M15).</title>
        <authorList>
            <person name="Abt B."/>
            <person name="Teshima H."/>
            <person name="Lucas S."/>
            <person name="Lapidus A."/>
            <person name="Del Rio T.G."/>
            <person name="Nolan M."/>
            <person name="Tice H."/>
            <person name="Cheng J.F."/>
            <person name="Pitluck S."/>
            <person name="Liolios K."/>
            <person name="Pagani I."/>
            <person name="Ivanova N."/>
            <person name="Mavromatis K."/>
            <person name="Pati A."/>
            <person name="Tapia R."/>
            <person name="Han C."/>
            <person name="Goodwin L."/>
            <person name="Chen A."/>
            <person name="Palaniappan K."/>
            <person name="Land M."/>
            <person name="Hauser L."/>
            <person name="Chang Y.J."/>
            <person name="Jeffries C.D."/>
            <person name="Rohde M."/>
            <person name="Goker M."/>
            <person name="Tindall B.J."/>
            <person name="Detter J.C."/>
            <person name="Woyke T."/>
            <person name="Bristow J."/>
            <person name="Eisen J.A."/>
            <person name="Markowitz V."/>
            <person name="Hugenholtz P."/>
            <person name="Klenk H.P."/>
            <person name="Kyrpides N.C."/>
        </authorList>
    </citation>
    <scope>NUCLEOTIDE SEQUENCE [LARGE SCALE GENOMIC DNA]</scope>
    <source>
        <strain evidence="3">DSM 17132 / JCM 16389 / KACC 11308 / NBRC 106382 / 4M15</strain>
    </source>
</reference>
<dbReference type="InterPro" id="IPR016181">
    <property type="entry name" value="Acyl_CoA_acyltransferase"/>
</dbReference>
<evidence type="ECO:0000259" key="1">
    <source>
        <dbReference type="PROSITE" id="PS51186"/>
    </source>
</evidence>
<dbReference type="HOGENOM" id="CLU_087235_2_0_10"/>
<dbReference type="Proteomes" id="UP000007435">
    <property type="component" value="Chromosome"/>
</dbReference>
<dbReference type="GO" id="GO:0016747">
    <property type="term" value="F:acyltransferase activity, transferring groups other than amino-acyl groups"/>
    <property type="evidence" value="ECO:0007669"/>
    <property type="project" value="InterPro"/>
</dbReference>
<dbReference type="InterPro" id="IPR050276">
    <property type="entry name" value="MshD_Acetyltransferase"/>
</dbReference>
<protein>
    <submittedName>
        <fullName evidence="2">GCN5-related N-acetyltransferase</fullName>
    </submittedName>
</protein>
<dbReference type="AlphaFoldDB" id="E4RQL1"/>
<evidence type="ECO:0000313" key="3">
    <source>
        <dbReference type="Proteomes" id="UP000007435"/>
    </source>
</evidence>
<proteinExistence type="predicted"/>
<dbReference type="KEGG" id="lby:Lbys_0829"/>
<dbReference type="InterPro" id="IPR000182">
    <property type="entry name" value="GNAT_dom"/>
</dbReference>
<gene>
    <name evidence="2" type="ordered locus">Lbys_0829</name>
</gene>
<keyword evidence="3" id="KW-1185">Reference proteome</keyword>
<dbReference type="CDD" id="cd04301">
    <property type="entry name" value="NAT_SF"/>
    <property type="match status" value="1"/>
</dbReference>
<accession>E4RQL1</accession>
<organism evidence="2 3">
    <name type="scientific">Leadbetterella byssophila (strain DSM 17132 / JCM 16389 / KACC 11308 / NBRC 106382 / 4M15)</name>
    <dbReference type="NCBI Taxonomy" id="649349"/>
    <lineage>
        <taxon>Bacteria</taxon>
        <taxon>Pseudomonadati</taxon>
        <taxon>Bacteroidota</taxon>
        <taxon>Cytophagia</taxon>
        <taxon>Cytophagales</taxon>
        <taxon>Leadbetterellaceae</taxon>
        <taxon>Leadbetterella</taxon>
    </lineage>
</organism>
<feature type="domain" description="N-acetyltransferase" evidence="1">
    <location>
        <begin position="1"/>
        <end position="181"/>
    </location>
</feature>
<dbReference type="STRING" id="649349.Lbys_0829"/>
<dbReference type="SUPFAM" id="SSF55729">
    <property type="entry name" value="Acyl-CoA N-acyltransferases (Nat)"/>
    <property type="match status" value="1"/>
</dbReference>
<evidence type="ECO:0000313" key="2">
    <source>
        <dbReference type="EMBL" id="ADQ16577.1"/>
    </source>
</evidence>
<dbReference type="RefSeq" id="WP_013407628.1">
    <property type="nucleotide sequence ID" value="NC_014655.1"/>
</dbReference>
<dbReference type="PANTHER" id="PTHR43617">
    <property type="entry name" value="L-AMINO ACID N-ACETYLTRANSFERASE"/>
    <property type="match status" value="1"/>
</dbReference>
<dbReference type="OrthoDB" id="5319888at2"/>
<dbReference type="EMBL" id="CP002305">
    <property type="protein sequence ID" value="ADQ16577.1"/>
    <property type="molecule type" value="Genomic_DNA"/>
</dbReference>
<sequence length="188" mass="21187">MKIRPASPQDAKAITPLMLLAMDDIVARFLHSNDLRDAIVFMETLIAQENNQYSYENIHVVEHEGQIVGAICIYDGALLHTLREPVKAYVERKTNGRFEPEDETEEGEYYIDCLAVLPEYQGKGIGKSLLSFAIETYVKSQGKVLGLLVEKPEARKLYENVGFTFHCTKTLTGKPMAHMQLIDVHQCG</sequence>
<dbReference type="eggNOG" id="COG0456">
    <property type="taxonomic scope" value="Bacteria"/>
</dbReference>
<dbReference type="Gene3D" id="3.40.630.30">
    <property type="match status" value="1"/>
</dbReference>
<dbReference type="PROSITE" id="PS51186">
    <property type="entry name" value="GNAT"/>
    <property type="match status" value="1"/>
</dbReference>
<dbReference type="Pfam" id="PF00583">
    <property type="entry name" value="Acetyltransf_1"/>
    <property type="match status" value="1"/>
</dbReference>
<reference key="1">
    <citation type="submission" date="2010-11" db="EMBL/GenBank/DDBJ databases">
        <title>The complete genome of Leadbetterella byssophila DSM 17132.</title>
        <authorList>
            <consortium name="US DOE Joint Genome Institute (JGI-PGF)"/>
            <person name="Lucas S."/>
            <person name="Copeland A."/>
            <person name="Lapidus A."/>
            <person name="Glavina del Rio T."/>
            <person name="Dalin E."/>
            <person name="Tice H."/>
            <person name="Bruce D."/>
            <person name="Goodwin L."/>
            <person name="Pitluck S."/>
            <person name="Kyrpides N."/>
            <person name="Mavromatis K."/>
            <person name="Ivanova N."/>
            <person name="Teshima H."/>
            <person name="Brettin T."/>
            <person name="Detter J.C."/>
            <person name="Han C."/>
            <person name="Tapia R."/>
            <person name="Land M."/>
            <person name="Hauser L."/>
            <person name="Markowitz V."/>
            <person name="Cheng J.-F."/>
            <person name="Hugenholtz P."/>
            <person name="Woyke T."/>
            <person name="Wu D."/>
            <person name="Tindall B."/>
            <person name="Pomrenke H.G."/>
            <person name="Brambilla E."/>
            <person name="Klenk H.-P."/>
            <person name="Eisen J.A."/>
        </authorList>
    </citation>
    <scope>NUCLEOTIDE SEQUENCE [LARGE SCALE GENOMIC DNA]</scope>
    <source>
        <strain>DSM 17132</strain>
    </source>
</reference>